<feature type="binding site" evidence="4">
    <location>
        <position position="267"/>
    </location>
    <ligand>
        <name>substrate</name>
    </ligand>
</feature>
<evidence type="ECO:0000313" key="9">
    <source>
        <dbReference type="WBParaSite" id="maker-unitig_1317-snap-gene-0.2-mRNA-1"/>
    </source>
</evidence>
<evidence type="ECO:0000256" key="6">
    <source>
        <dbReference type="SAM" id="MobiDB-lite"/>
    </source>
</evidence>
<keyword evidence="5" id="KW-0444">Lipid biosynthesis</keyword>
<dbReference type="PANTHER" id="PTHR46568:SF1">
    <property type="entry name" value="ALKYLDIHYDROXYACETONEPHOSPHATE SYNTHASE, PEROXISOMAL"/>
    <property type="match status" value="1"/>
</dbReference>
<evidence type="ECO:0000256" key="5">
    <source>
        <dbReference type="RuleBase" id="RU363113"/>
    </source>
</evidence>
<keyword evidence="5" id="KW-0274">FAD</keyword>
<comment type="subcellular location">
    <subcellularLocation>
        <location evidence="5">Peroxisome</location>
    </subcellularLocation>
</comment>
<name>A0A1I8F1V4_9PLAT</name>
<proteinExistence type="inferred from homology"/>
<dbReference type="InterPro" id="IPR025650">
    <property type="entry name" value="Alkyl-DHAP_Synthase"/>
</dbReference>
<dbReference type="UniPathway" id="UPA00781"/>
<feature type="domain" description="FAD-binding oxidoreductase/transferase type 4 C-terminal" evidence="7">
    <location>
        <begin position="252"/>
        <end position="350"/>
    </location>
</feature>
<comment type="function">
    <text evidence="5">Catalyzes the exchange of an acyl for a long-chain alkyl group and the formation of the ether bond in the biosynthesis of ether phospholipids.</text>
</comment>
<dbReference type="Pfam" id="PF02913">
    <property type="entry name" value="FAD-oxidase_C"/>
    <property type="match status" value="1"/>
</dbReference>
<dbReference type="WBParaSite" id="maker-unitig_1317-snap-gene-0.2-mRNA-1">
    <property type="protein sequence ID" value="maker-unitig_1317-snap-gene-0.2-mRNA-1"/>
    <property type="gene ID" value="maker-unitig_1317-snap-gene-0.2"/>
</dbReference>
<evidence type="ECO:0000256" key="3">
    <source>
        <dbReference type="PIRSR" id="PIRSR625650-1"/>
    </source>
</evidence>
<evidence type="ECO:0000256" key="1">
    <source>
        <dbReference type="ARBA" id="ARBA00004670"/>
    </source>
</evidence>
<dbReference type="GO" id="GO:0050660">
    <property type="term" value="F:flavin adenine dinucleotide binding"/>
    <property type="evidence" value="ECO:0007669"/>
    <property type="project" value="InterPro"/>
</dbReference>
<comment type="subunit">
    <text evidence="5">Homodimer.</text>
</comment>
<accession>A0A1I8F1V4</accession>
<feature type="active site" description="Proton donor/acceptor" evidence="3">
    <location>
        <position position="330"/>
    </location>
</feature>
<comment type="catalytic activity">
    <reaction evidence="5">
        <text>a long chain fatty alcohol + a 1-acylglycerone 3-phosphate = a 1-O-alkylglycerone 3-phosphate + a long-chain fatty acid + H(+)</text>
        <dbReference type="Rhea" id="RHEA:36171"/>
        <dbReference type="ChEBI" id="CHEBI:15378"/>
        <dbReference type="ChEBI" id="CHEBI:17135"/>
        <dbReference type="ChEBI" id="CHEBI:57534"/>
        <dbReference type="ChEBI" id="CHEBI:57560"/>
        <dbReference type="ChEBI" id="CHEBI:73315"/>
        <dbReference type="EC" id="2.5.1.26"/>
    </reaction>
</comment>
<feature type="region of interest" description="Disordered" evidence="6">
    <location>
        <begin position="353"/>
        <end position="375"/>
    </location>
</feature>
<dbReference type="GO" id="GO:0008609">
    <property type="term" value="F:alkylglycerone-phosphate synthase activity"/>
    <property type="evidence" value="ECO:0007669"/>
    <property type="project" value="UniProtKB-EC"/>
</dbReference>
<dbReference type="PANTHER" id="PTHR46568">
    <property type="entry name" value="ALKYLDIHYDROXYACETONEPHOSPHATE SYNTHASE, PEROXISOMAL"/>
    <property type="match status" value="1"/>
</dbReference>
<dbReference type="Gene3D" id="3.40.462.40">
    <property type="entry name" value="FAD-linked oxidase, cap domain/gating helix"/>
    <property type="match status" value="1"/>
</dbReference>
<dbReference type="GO" id="GO:0005777">
    <property type="term" value="C:peroxisome"/>
    <property type="evidence" value="ECO:0007669"/>
    <property type="project" value="UniProtKB-SubCell"/>
</dbReference>
<keyword evidence="5" id="KW-0808">Transferase</keyword>
<comment type="similarity">
    <text evidence="5">Belongs to the FAD-binding oxidoreductase/transferase type 4 family.</text>
</comment>
<reference evidence="9" key="1">
    <citation type="submission" date="2016-11" db="UniProtKB">
        <authorList>
            <consortium name="WormBaseParasite"/>
        </authorList>
    </citation>
    <scope>IDENTIFICATION</scope>
</reference>
<dbReference type="GO" id="GO:0008611">
    <property type="term" value="P:ether lipid biosynthetic process"/>
    <property type="evidence" value="ECO:0007669"/>
    <property type="project" value="UniProtKB-UniPathway"/>
</dbReference>
<keyword evidence="5" id="KW-0576">Peroxisome</keyword>
<dbReference type="EC" id="2.5.1.26" evidence="2 5"/>
<feature type="region of interest" description="Disordered" evidence="6">
    <location>
        <begin position="123"/>
        <end position="147"/>
    </location>
</feature>
<keyword evidence="5" id="KW-0285">Flavoprotein</keyword>
<organism evidence="8 9">
    <name type="scientific">Macrostomum lignano</name>
    <dbReference type="NCBI Taxonomy" id="282301"/>
    <lineage>
        <taxon>Eukaryota</taxon>
        <taxon>Metazoa</taxon>
        <taxon>Spiralia</taxon>
        <taxon>Lophotrochozoa</taxon>
        <taxon>Platyhelminthes</taxon>
        <taxon>Rhabditophora</taxon>
        <taxon>Macrostomorpha</taxon>
        <taxon>Macrostomida</taxon>
        <taxon>Macrostomidae</taxon>
        <taxon>Macrostomum</taxon>
    </lineage>
</organism>
<evidence type="ECO:0000313" key="8">
    <source>
        <dbReference type="Proteomes" id="UP000095280"/>
    </source>
</evidence>
<evidence type="ECO:0000256" key="4">
    <source>
        <dbReference type="PIRSR" id="PIRSR625650-2"/>
    </source>
</evidence>
<comment type="pathway">
    <text evidence="1 5">Glycerolipid metabolism; ether lipid biosynthesis.</text>
</comment>
<keyword evidence="8" id="KW-1185">Reference proteome</keyword>
<protein>
    <recommendedName>
        <fullName evidence="2 5">Alkylglycerone-phosphate synthase</fullName>
        <shortName evidence="5">Alkyl-DHAP synthase</shortName>
        <ecNumber evidence="2 5">2.5.1.26</ecNumber>
    </recommendedName>
</protein>
<dbReference type="InterPro" id="IPR004113">
    <property type="entry name" value="FAD-bd_oxidored_4_C"/>
</dbReference>
<sequence>KISKNASGWLNEVESRLREYLDKAAKEYPPGCQADWLSGVAAERLLAESSPGARPRRCRCLADVSNAYEEFYAQQVAELREDGLAAHAQVASLEDENARLREQRCRRAEELRFGPGCAAETLKSTASGGDSSAGVVARQSFRRGGRPRRCRLPAVRPEVPSAGSAAVAAAMPKSAAAGHKAAVQIAALKGRPRRLGGRHGPEKVHQNVELAAQLEACQRQLARQAARERRRRGPSELHRWPITGGISGGEENGRRGYMLTFVIAYLRDLGLDYYCVGESFETSVPWDRVLDLCRNVKLRIKEECRSRGVTQPVLSTCRVTQTYDAGACVYFYFAYNYRGLPDPVHLYEEVENAAQRRNPGQRRQPEPPSRAGTRDQLASRLLQRFGRSNPAWIPTMCSPARNLFEPAGGPDGQTEQKAKLKNASGWLTKLSPRLREYLDKAAKEYPPGCQADWLSGVAAERLLAESSAGCTATPVSLVKLSIYLMESLADVSNAYEEFYAQQVAELREDGLAAHAQ</sequence>
<dbReference type="AlphaFoldDB" id="A0A1I8F1V4"/>
<comment type="cofactor">
    <cofactor evidence="5">
        <name>FAD</name>
        <dbReference type="ChEBI" id="CHEBI:57692"/>
    </cofactor>
</comment>
<evidence type="ECO:0000256" key="2">
    <source>
        <dbReference type="ARBA" id="ARBA00012385"/>
    </source>
</evidence>
<dbReference type="Proteomes" id="UP000095280">
    <property type="component" value="Unplaced"/>
</dbReference>
<evidence type="ECO:0000259" key="7">
    <source>
        <dbReference type="Pfam" id="PF02913"/>
    </source>
</evidence>
<keyword evidence="5" id="KW-0443">Lipid metabolism</keyword>